<comment type="catalytic activity">
    <reaction evidence="6">
        <text>a 2'-deoxyadenosine in DNA + S-adenosyl-L-methionine = an N(6)-methyl-2'-deoxyadenosine in DNA + S-adenosyl-L-homocysteine + H(+)</text>
        <dbReference type="Rhea" id="RHEA:15197"/>
        <dbReference type="Rhea" id="RHEA-COMP:12418"/>
        <dbReference type="Rhea" id="RHEA-COMP:12419"/>
        <dbReference type="ChEBI" id="CHEBI:15378"/>
        <dbReference type="ChEBI" id="CHEBI:57856"/>
        <dbReference type="ChEBI" id="CHEBI:59789"/>
        <dbReference type="ChEBI" id="CHEBI:90615"/>
        <dbReference type="ChEBI" id="CHEBI:90616"/>
        <dbReference type="EC" id="2.1.1.72"/>
    </reaction>
</comment>
<keyword evidence="5" id="KW-0949">S-adenosyl-L-methionine</keyword>
<dbReference type="GO" id="GO:0004519">
    <property type="term" value="F:endonuclease activity"/>
    <property type="evidence" value="ECO:0007669"/>
    <property type="project" value="UniProtKB-KW"/>
</dbReference>
<evidence type="ECO:0000313" key="9">
    <source>
        <dbReference type="Proteomes" id="UP000234778"/>
    </source>
</evidence>
<dbReference type="InterPro" id="IPR050953">
    <property type="entry name" value="N4_N6_ade-DNA_methylase"/>
</dbReference>
<dbReference type="GO" id="GO:0032259">
    <property type="term" value="P:methylation"/>
    <property type="evidence" value="ECO:0007669"/>
    <property type="project" value="UniProtKB-KW"/>
</dbReference>
<evidence type="ECO:0000256" key="2">
    <source>
        <dbReference type="ARBA" id="ARBA00011900"/>
    </source>
</evidence>
<reference evidence="8 9" key="1">
    <citation type="submission" date="2017-12" db="EMBL/GenBank/DDBJ databases">
        <title>Phylogenetic diversity of female urinary microbiome.</title>
        <authorList>
            <person name="Thomas-White K."/>
            <person name="Wolfe A.J."/>
        </authorList>
    </citation>
    <scope>NUCLEOTIDE SEQUENCE [LARGE SCALE GENOMIC DNA]</scope>
    <source>
        <strain evidence="8 9">UMB0319</strain>
    </source>
</reference>
<dbReference type="GO" id="GO:0009007">
    <property type="term" value="F:site-specific DNA-methyltransferase (adenine-specific) activity"/>
    <property type="evidence" value="ECO:0007669"/>
    <property type="project" value="UniProtKB-EC"/>
</dbReference>
<evidence type="ECO:0000256" key="1">
    <source>
        <dbReference type="ARBA" id="ARBA00006594"/>
    </source>
</evidence>
<dbReference type="Gene3D" id="3.40.50.150">
    <property type="entry name" value="Vaccinia Virus protein VP39"/>
    <property type="match status" value="1"/>
</dbReference>
<proteinExistence type="inferred from homology"/>
<dbReference type="EMBL" id="PKHA01000004">
    <property type="protein sequence ID" value="PKY98887.1"/>
    <property type="molecule type" value="Genomic_DNA"/>
</dbReference>
<dbReference type="InterPro" id="IPR029063">
    <property type="entry name" value="SAM-dependent_MTases_sf"/>
</dbReference>
<dbReference type="Proteomes" id="UP000234778">
    <property type="component" value="Unassembled WGS sequence"/>
</dbReference>
<comment type="similarity">
    <text evidence="1">Belongs to the N(4)/N(6)-methyltransferase family.</text>
</comment>
<keyword evidence="8" id="KW-0255">Endonuclease</keyword>
<comment type="caution">
    <text evidence="8">The sequence shown here is derived from an EMBL/GenBank/DDBJ whole genome shotgun (WGS) entry which is preliminary data.</text>
</comment>
<feature type="domain" description="Type II methyltransferase M.TaqI-like" evidence="7">
    <location>
        <begin position="101"/>
        <end position="302"/>
    </location>
</feature>
<keyword evidence="3" id="KW-0489">Methyltransferase</keyword>
<keyword evidence="4" id="KW-0808">Transferase</keyword>
<evidence type="ECO:0000256" key="3">
    <source>
        <dbReference type="ARBA" id="ARBA00022603"/>
    </source>
</evidence>
<dbReference type="PANTHER" id="PTHR33841:SF5">
    <property type="entry name" value="DNA METHYLASE (MODIFICATION METHYLASE) (METHYLTRANSFERASE)-RELATED"/>
    <property type="match status" value="1"/>
</dbReference>
<keyword evidence="8" id="KW-0378">Hydrolase</keyword>
<evidence type="ECO:0000313" key="8">
    <source>
        <dbReference type="EMBL" id="PKY98887.1"/>
    </source>
</evidence>
<accession>A0A2I1KTG4</accession>
<sequence length="547" mass="61671">MSVSNLLLNKHNPDVLTCIANLSNDEVFTPPEMAAAMLDLATEAWARDHDGRNLWANPNARVLDPFVKTGVFLREATHRFNDGLASLIPDPQERVNHILTKQIYGIAITELTALMARRSVYCSKYANSEHSICTAFDTPEGNIWFERTEHTWDDKSGMRESRVDPLSGEEIFIRTGRRCSYCGAREEDYGRGEDLETHAYAFTHTDDIKKRVNEIFGASMHFDLIVGNPPYQLSDGGFGKSAAPIYQDFVEQAKALDPRYLTMIIPSRWFTGGKGLDEFRASMLNDRRLRAITDYVNASDVFSGIGLKGGVCYFLWNRDSKGDCTVTTHFKDQEPSVATRPLLEAGTETFIRFNQGVSILKKVLEKEAPGSFAELVSARKPFGLDTTFKGNDRRRNETDYVIYQNGGTAYVPAETIRSGHEFVDCWKLFVGRAAPGTGNKDTYPHRIISTPFLGKPGEVSSETYLCIGPFNSESEAASALSYLKCRFTRFLILLHKASQDTTRKVYTFVPQQSWDREWTDKELYAKYGLTGEEIAFIESIVRPMEDE</sequence>
<dbReference type="GO" id="GO:0003676">
    <property type="term" value="F:nucleic acid binding"/>
    <property type="evidence" value="ECO:0007669"/>
    <property type="project" value="InterPro"/>
</dbReference>
<evidence type="ECO:0000256" key="4">
    <source>
        <dbReference type="ARBA" id="ARBA00022679"/>
    </source>
</evidence>
<dbReference type="EC" id="2.1.1.72" evidence="2"/>
<gene>
    <name evidence="8" type="ORF">CYJ26_05760</name>
</gene>
<dbReference type="InterPro" id="IPR002052">
    <property type="entry name" value="DNA_methylase_N6_adenine_CS"/>
</dbReference>
<dbReference type="RefSeq" id="WP_101638104.1">
    <property type="nucleotide sequence ID" value="NZ_JAWHHX010000003.1"/>
</dbReference>
<dbReference type="SUPFAM" id="SSF53335">
    <property type="entry name" value="S-adenosyl-L-methionine-dependent methyltransferases"/>
    <property type="match status" value="1"/>
</dbReference>
<dbReference type="AlphaFoldDB" id="A0A2I1KTG4"/>
<organism evidence="8 9">
    <name type="scientific">Actinomyces urogenitalis</name>
    <dbReference type="NCBI Taxonomy" id="103621"/>
    <lineage>
        <taxon>Bacteria</taxon>
        <taxon>Bacillati</taxon>
        <taxon>Actinomycetota</taxon>
        <taxon>Actinomycetes</taxon>
        <taxon>Actinomycetales</taxon>
        <taxon>Actinomycetaceae</taxon>
        <taxon>Actinomyces</taxon>
    </lineage>
</organism>
<dbReference type="InterPro" id="IPR011639">
    <property type="entry name" value="MethylTrfase_TaqI-like_dom"/>
</dbReference>
<dbReference type="PROSITE" id="PS00092">
    <property type="entry name" value="N6_MTASE"/>
    <property type="match status" value="1"/>
</dbReference>
<evidence type="ECO:0000259" key="7">
    <source>
        <dbReference type="Pfam" id="PF07669"/>
    </source>
</evidence>
<dbReference type="PANTHER" id="PTHR33841">
    <property type="entry name" value="DNA METHYLTRANSFERASE YEEA-RELATED"/>
    <property type="match status" value="1"/>
</dbReference>
<evidence type="ECO:0000256" key="5">
    <source>
        <dbReference type="ARBA" id="ARBA00022691"/>
    </source>
</evidence>
<name>A0A2I1KTG4_9ACTO</name>
<keyword evidence="8" id="KW-0540">Nuclease</keyword>
<protein>
    <recommendedName>
        <fullName evidence="2">site-specific DNA-methyltransferase (adenine-specific)</fullName>
        <ecNumber evidence="2">2.1.1.72</ecNumber>
    </recommendedName>
</protein>
<dbReference type="GeneID" id="81708435"/>
<dbReference type="PRINTS" id="PR00507">
    <property type="entry name" value="N12N6MTFRASE"/>
</dbReference>
<dbReference type="Pfam" id="PF07669">
    <property type="entry name" value="Eco57I"/>
    <property type="match status" value="1"/>
</dbReference>
<evidence type="ECO:0000256" key="6">
    <source>
        <dbReference type="ARBA" id="ARBA00047942"/>
    </source>
</evidence>
<dbReference type="GO" id="GO:0006304">
    <property type="term" value="P:DNA modification"/>
    <property type="evidence" value="ECO:0007669"/>
    <property type="project" value="InterPro"/>
</dbReference>